<evidence type="ECO:0000313" key="1">
    <source>
        <dbReference type="EMBL" id="TLF98225.1"/>
    </source>
</evidence>
<evidence type="ECO:0000313" key="2">
    <source>
        <dbReference type="Proteomes" id="UP000308349"/>
    </source>
</evidence>
<dbReference type="EMBL" id="VBUU01000036">
    <property type="protein sequence ID" value="TLF98225.1"/>
    <property type="molecule type" value="Genomic_DNA"/>
</dbReference>
<dbReference type="OrthoDB" id="4561040at2"/>
<sequence>MTRSFAFGWINFEASTAPDWDAAQVQRLARRLGYRVVWPHRFSVLPVVDQVRNAQAEVVILPAPEHLGPLELNRVMEIADVEVVFPRLSFARWATIGSGR</sequence>
<proteinExistence type="predicted"/>
<comment type="caution">
    <text evidence="1">The sequence shown here is derived from an EMBL/GenBank/DDBJ whole genome shotgun (WGS) entry which is preliminary data.</text>
</comment>
<dbReference type="Proteomes" id="UP000308349">
    <property type="component" value="Unassembled WGS sequence"/>
</dbReference>
<name>A0A5R8P7X6_9NOCA</name>
<dbReference type="AlphaFoldDB" id="A0A5R8P7X6"/>
<accession>A0A5R8P7X6</accession>
<gene>
    <name evidence="1" type="ORF">FEK35_26140</name>
</gene>
<organism evidence="1 2">
    <name type="scientific">Nocardia cyriacigeorgica</name>
    <dbReference type="NCBI Taxonomy" id="135487"/>
    <lineage>
        <taxon>Bacteria</taxon>
        <taxon>Bacillati</taxon>
        <taxon>Actinomycetota</taxon>
        <taxon>Actinomycetes</taxon>
        <taxon>Mycobacteriales</taxon>
        <taxon>Nocardiaceae</taxon>
        <taxon>Nocardia</taxon>
    </lineage>
</organism>
<reference evidence="1 2" key="1">
    <citation type="submission" date="2019-05" db="EMBL/GenBank/DDBJ databases">
        <title>Genomes sequences of two Nocardia cyriacigeorgica environmental isolates, type strains Nocardia asteroides ATCC 19247 and Nocardia cyriacigeorgica DSM 44484.</title>
        <authorList>
            <person name="Vautrin F."/>
            <person name="Bergeron E."/>
            <person name="Dubost A."/>
            <person name="Abrouk D."/>
            <person name="Rodriguez Nava V."/>
            <person name="Pujic P."/>
        </authorList>
    </citation>
    <scope>NUCLEOTIDE SEQUENCE [LARGE SCALE GENOMIC DNA]</scope>
    <source>
        <strain evidence="1 2">EML 1456</strain>
    </source>
</reference>
<protein>
    <submittedName>
        <fullName evidence="1">Uncharacterized protein</fullName>
    </submittedName>
</protein>